<feature type="domain" description="PG-1098 ferredoxin-like" evidence="2">
    <location>
        <begin position="277"/>
        <end position="318"/>
    </location>
</feature>
<reference evidence="3" key="1">
    <citation type="journal article" date="2014" name="Int. J. Syst. Evol. Microbiol.">
        <title>Complete genome sequence of Corynebacterium casei LMG S-19264T (=DSM 44701T), isolated from a smear-ripened cheese.</title>
        <authorList>
            <consortium name="US DOE Joint Genome Institute (JGI-PGF)"/>
            <person name="Walter F."/>
            <person name="Albersmeier A."/>
            <person name="Kalinowski J."/>
            <person name="Ruckert C."/>
        </authorList>
    </citation>
    <scope>NUCLEOTIDE SEQUENCE</scope>
    <source>
        <strain evidence="3">CGMCC 1.12506</strain>
    </source>
</reference>
<evidence type="ECO:0000259" key="1">
    <source>
        <dbReference type="Pfam" id="PF18096"/>
    </source>
</evidence>
<protein>
    <recommendedName>
        <fullName evidence="5">THUMP-like domain-containing protein</fullName>
    </recommendedName>
</protein>
<sequence length="392" mass="45447">MIDELLQPEIQNFICENTGKLISDLALKKNPFPEVDYKEIINQIEARTKSKEKLPTWFNQKNIIYPSKISIEQTSSEKTAKYKSQLINGDSIIDLTGGFGVDVYYFSLQIKRVIHCEWNEALSKIVKHNFNQLNKSSIACFSGDSEEILKKINQKTDWIYIDPSRRSEKKGKVFLLKDCCPNVPELLDFYFNYSDNLLIKSSPILDLTAGIEELKNVKSIHIVSVENEVKEILWIIEKNYQDSIQIKCVDLADNEQEQFEFLLPSNALSTYSLPLNYLYEPKAALMKSGGFDEISKQYGIHKLHKNSQLYTSDQLLDFFGRIFEIEKTFLYSKENMKSFLENSKANITIRNFPLSVEEIRKKWKIKDGGTLYCFFTTTVDNHKIVLLCNKIK</sequence>
<feature type="domain" description="THUMP-like" evidence="1">
    <location>
        <begin position="320"/>
        <end position="390"/>
    </location>
</feature>
<dbReference type="Pfam" id="PF18096">
    <property type="entry name" value="Thump_like"/>
    <property type="match status" value="1"/>
</dbReference>
<dbReference type="Gene3D" id="3.40.50.150">
    <property type="entry name" value="Vaccinia Virus protein VP39"/>
    <property type="match status" value="1"/>
</dbReference>
<name>A0A916XZU8_9FLAO</name>
<keyword evidence="4" id="KW-1185">Reference proteome</keyword>
<evidence type="ECO:0000259" key="2">
    <source>
        <dbReference type="Pfam" id="PF22013"/>
    </source>
</evidence>
<dbReference type="Pfam" id="PF22013">
    <property type="entry name" value="PG_1098_Fer"/>
    <property type="match status" value="1"/>
</dbReference>
<dbReference type="InterPro" id="IPR054168">
    <property type="entry name" value="PG_1098_Fer"/>
</dbReference>
<dbReference type="RefSeq" id="WP_188361807.1">
    <property type="nucleotide sequence ID" value="NZ_BMFG01000004.1"/>
</dbReference>
<organism evidence="3 4">
    <name type="scientific">Flavobacterium orientale</name>
    <dbReference type="NCBI Taxonomy" id="1756020"/>
    <lineage>
        <taxon>Bacteria</taxon>
        <taxon>Pseudomonadati</taxon>
        <taxon>Bacteroidota</taxon>
        <taxon>Flavobacteriia</taxon>
        <taxon>Flavobacteriales</taxon>
        <taxon>Flavobacteriaceae</taxon>
        <taxon>Flavobacterium</taxon>
    </lineage>
</organism>
<gene>
    <name evidence="3" type="ORF">GCM10011343_13750</name>
</gene>
<dbReference type="Proteomes" id="UP000625735">
    <property type="component" value="Unassembled WGS sequence"/>
</dbReference>
<evidence type="ECO:0000313" key="4">
    <source>
        <dbReference type="Proteomes" id="UP000625735"/>
    </source>
</evidence>
<evidence type="ECO:0008006" key="5">
    <source>
        <dbReference type="Google" id="ProtNLM"/>
    </source>
</evidence>
<dbReference type="InterPro" id="IPR029063">
    <property type="entry name" value="SAM-dependent_MTases_sf"/>
</dbReference>
<dbReference type="InterPro" id="IPR041497">
    <property type="entry name" value="Thump-like"/>
</dbReference>
<dbReference type="Gene3D" id="1.10.10.1110">
    <property type="entry name" value="Methyltransferase PG1098, N-terminal domain"/>
    <property type="match status" value="1"/>
</dbReference>
<proteinExistence type="predicted"/>
<reference evidence="3" key="2">
    <citation type="submission" date="2020-09" db="EMBL/GenBank/DDBJ databases">
        <authorList>
            <person name="Sun Q."/>
            <person name="Zhou Y."/>
        </authorList>
    </citation>
    <scope>NUCLEOTIDE SEQUENCE</scope>
    <source>
        <strain evidence="3">CGMCC 1.12506</strain>
    </source>
</reference>
<accession>A0A916XZU8</accession>
<dbReference type="SUPFAM" id="SSF53335">
    <property type="entry name" value="S-adenosyl-L-methionine-dependent methyltransferases"/>
    <property type="match status" value="1"/>
</dbReference>
<comment type="caution">
    <text evidence="3">The sequence shown here is derived from an EMBL/GenBank/DDBJ whole genome shotgun (WGS) entry which is preliminary data.</text>
</comment>
<dbReference type="EMBL" id="BMFG01000004">
    <property type="protein sequence ID" value="GGD24823.1"/>
    <property type="molecule type" value="Genomic_DNA"/>
</dbReference>
<dbReference type="AlphaFoldDB" id="A0A916XZU8"/>
<evidence type="ECO:0000313" key="3">
    <source>
        <dbReference type="EMBL" id="GGD24823.1"/>
    </source>
</evidence>